<dbReference type="InterPro" id="IPR016163">
    <property type="entry name" value="Ald_DH_C"/>
</dbReference>
<dbReference type="FunFam" id="3.40.309.10:FF:000012">
    <property type="entry name" value="Betaine aldehyde dehydrogenase"/>
    <property type="match status" value="1"/>
</dbReference>
<keyword evidence="2 4" id="KW-0560">Oxidoreductase</keyword>
<dbReference type="EC" id="1.2.1.-" evidence="6"/>
<dbReference type="CDD" id="cd07114">
    <property type="entry name" value="ALDH_DhaS"/>
    <property type="match status" value="1"/>
</dbReference>
<dbReference type="PROSITE" id="PS00070">
    <property type="entry name" value="ALDEHYDE_DEHYDR_CYS"/>
    <property type="match status" value="1"/>
</dbReference>
<comment type="similarity">
    <text evidence="1 4">Belongs to the aldehyde dehydrogenase family.</text>
</comment>
<comment type="caution">
    <text evidence="6">The sequence shown here is derived from an EMBL/GenBank/DDBJ whole genome shotgun (WGS) entry which is preliminary data.</text>
</comment>
<dbReference type="EMBL" id="ABJD02000101">
    <property type="protein sequence ID" value="EDU58997.1"/>
    <property type="molecule type" value="Genomic_DNA"/>
</dbReference>
<reference evidence="6 7" key="3">
    <citation type="submission" date="2008-05" db="EMBL/GenBank/DDBJ databases">
        <authorList>
            <person name="Fulton L."/>
            <person name="Clifton S."/>
            <person name="Fulton B."/>
            <person name="Xu J."/>
            <person name="Minx P."/>
            <person name="Pepin K.H."/>
            <person name="Johnson M."/>
            <person name="Thiruvilangam P."/>
            <person name="Bhonagiri V."/>
            <person name="Nash W.E."/>
            <person name="Mardis E.R."/>
            <person name="Wilson R.K."/>
        </authorList>
    </citation>
    <scope>NUCLEOTIDE SEQUENCE [LARGE SCALE GENOMIC DNA]</scope>
    <source>
        <strain evidence="6 7">ATCC 25827</strain>
    </source>
</reference>
<protein>
    <submittedName>
        <fullName evidence="6">Aldehyde dehydrogenase (NAD) family protein</fullName>
        <ecNumber evidence="6">1.2.1.-</ecNumber>
    </submittedName>
</protein>
<dbReference type="Proteomes" id="UP000004506">
    <property type="component" value="Unassembled WGS sequence"/>
</dbReference>
<evidence type="ECO:0000256" key="3">
    <source>
        <dbReference type="PROSITE-ProRule" id="PRU10007"/>
    </source>
</evidence>
<proteinExistence type="inferred from homology"/>
<reference evidence="7" key="1">
    <citation type="submission" date="2008-04" db="EMBL/GenBank/DDBJ databases">
        <title>Draft genome sequence of Providencia stuartii (ATCC 25827).</title>
        <authorList>
            <person name="Sudarsanam P."/>
            <person name="Ley R."/>
            <person name="Guruge J."/>
            <person name="Turnbaugh P.J."/>
            <person name="Mahowald M."/>
            <person name="Liep D."/>
            <person name="Gordon J."/>
        </authorList>
    </citation>
    <scope>NUCLEOTIDE SEQUENCE [LARGE SCALE GENOMIC DNA]</scope>
    <source>
        <strain evidence="7">ATCC 25827</strain>
    </source>
</reference>
<sequence length="498" mass="54062">MPLSDWRIPMKKLNIFVGGRWQQGRGNEMCSRFPGDQHIIATLNSASVSDVEEAVQAAERAWRAPSWRNMPPHQRATILHNVSMLIEEQADELTRLQTLDNGKPWAEARGLVMSAAATARYFAAVCEVSGGELPPRRQPDMMTLSTYQPLGVIAAITPWNSPIASDMQKIAPALAAGNAVILKPAEATPLISLKLAELFEQAGLPSGLLSVLPGKGSIVGDALVRHPLVKKISFTGGTNTGRQLAHIAAEKLITTSLELGGKSPTIVLEDADLNLAAHGVCYGIFSSMGQACIAGSRLFVSRAVYEPFMEKLTALTQQLIIGDPRQERVHVGPLISPEHRESVIRYVNQALAEGGTIRLGGAIPQDPNLQAGNYYLPTIIEGLNNQASVCQEEIFGPVLVVIPFDNEAQLIEEANDSIYGLAAGIWTQDYTRAFKLADALDVGTVWINTYKVFSISTPFGGFKESGLGREKGLESLKAYMQQKSIFLALNPQPNRWCE</sequence>
<dbReference type="Gene3D" id="3.40.309.10">
    <property type="entry name" value="Aldehyde Dehydrogenase, Chain A, domain 2"/>
    <property type="match status" value="1"/>
</dbReference>
<gene>
    <name evidence="6" type="ORF">PROSTU_02181</name>
</gene>
<name>A0AA87CQJ3_PROST</name>
<dbReference type="GO" id="GO:0016620">
    <property type="term" value="F:oxidoreductase activity, acting on the aldehyde or oxo group of donors, NAD or NADP as acceptor"/>
    <property type="evidence" value="ECO:0007669"/>
    <property type="project" value="InterPro"/>
</dbReference>
<evidence type="ECO:0000313" key="7">
    <source>
        <dbReference type="Proteomes" id="UP000004506"/>
    </source>
</evidence>
<dbReference type="PANTHER" id="PTHR11699">
    <property type="entry name" value="ALDEHYDE DEHYDROGENASE-RELATED"/>
    <property type="match status" value="1"/>
</dbReference>
<dbReference type="AlphaFoldDB" id="A0AA87CQJ3"/>
<evidence type="ECO:0000313" key="6">
    <source>
        <dbReference type="EMBL" id="EDU58997.1"/>
    </source>
</evidence>
<reference evidence="7" key="2">
    <citation type="submission" date="2008-04" db="EMBL/GenBank/DDBJ databases">
        <title>Draft genome sequence of Providencia stuartii(ATCC 25827).</title>
        <authorList>
            <person name="Sudarsanam P."/>
            <person name="Ley R."/>
            <person name="Guruge J."/>
            <person name="Turnbaugh P.J."/>
            <person name="Mahowald M."/>
            <person name="Liep D."/>
            <person name="Gordon J."/>
        </authorList>
    </citation>
    <scope>NUCLEOTIDE SEQUENCE [LARGE SCALE GENOMIC DNA]</scope>
    <source>
        <strain evidence="7">ATCC 25827</strain>
    </source>
</reference>
<dbReference type="Pfam" id="PF00171">
    <property type="entry name" value="Aldedh"/>
    <property type="match status" value="1"/>
</dbReference>
<evidence type="ECO:0000256" key="4">
    <source>
        <dbReference type="RuleBase" id="RU003345"/>
    </source>
</evidence>
<dbReference type="InterPro" id="IPR029510">
    <property type="entry name" value="Ald_DH_CS_GLU"/>
</dbReference>
<organism evidence="6 7">
    <name type="scientific">Providencia stuartii ATCC 25827</name>
    <dbReference type="NCBI Taxonomy" id="471874"/>
    <lineage>
        <taxon>Bacteria</taxon>
        <taxon>Pseudomonadati</taxon>
        <taxon>Pseudomonadota</taxon>
        <taxon>Gammaproteobacteria</taxon>
        <taxon>Enterobacterales</taxon>
        <taxon>Morganellaceae</taxon>
        <taxon>Providencia</taxon>
    </lineage>
</organism>
<dbReference type="InterPro" id="IPR015590">
    <property type="entry name" value="Aldehyde_DH_dom"/>
</dbReference>
<dbReference type="FunFam" id="3.40.605.10:FF:000007">
    <property type="entry name" value="NAD/NADP-dependent betaine aldehyde dehydrogenase"/>
    <property type="match status" value="1"/>
</dbReference>
<evidence type="ECO:0000256" key="1">
    <source>
        <dbReference type="ARBA" id="ARBA00009986"/>
    </source>
</evidence>
<dbReference type="InterPro" id="IPR016160">
    <property type="entry name" value="Ald_DH_CS_CYS"/>
</dbReference>
<dbReference type="SUPFAM" id="SSF53720">
    <property type="entry name" value="ALDH-like"/>
    <property type="match status" value="1"/>
</dbReference>
<feature type="active site" evidence="3">
    <location>
        <position position="258"/>
    </location>
</feature>
<feature type="domain" description="Aldehyde dehydrogenase" evidence="5">
    <location>
        <begin position="21"/>
        <end position="485"/>
    </location>
</feature>
<dbReference type="Gene3D" id="3.40.605.10">
    <property type="entry name" value="Aldehyde Dehydrogenase, Chain A, domain 1"/>
    <property type="match status" value="1"/>
</dbReference>
<dbReference type="PROSITE" id="PS00687">
    <property type="entry name" value="ALDEHYDE_DEHYDR_GLU"/>
    <property type="match status" value="1"/>
</dbReference>
<dbReference type="InterPro" id="IPR016161">
    <property type="entry name" value="Ald_DH/histidinol_DH"/>
</dbReference>
<dbReference type="InterPro" id="IPR016162">
    <property type="entry name" value="Ald_DH_N"/>
</dbReference>
<evidence type="ECO:0000256" key="2">
    <source>
        <dbReference type="ARBA" id="ARBA00023002"/>
    </source>
</evidence>
<evidence type="ECO:0000259" key="5">
    <source>
        <dbReference type="Pfam" id="PF00171"/>
    </source>
</evidence>
<accession>A0AA87CQJ3</accession>